<gene>
    <name evidence="1" type="ORF">FA95DRAFT_672515</name>
</gene>
<dbReference type="EMBL" id="MU276110">
    <property type="protein sequence ID" value="KAI0041649.1"/>
    <property type="molecule type" value="Genomic_DNA"/>
</dbReference>
<proteinExistence type="predicted"/>
<dbReference type="Proteomes" id="UP000814033">
    <property type="component" value="Unassembled WGS sequence"/>
</dbReference>
<protein>
    <submittedName>
        <fullName evidence="1">Uncharacterized protein</fullName>
    </submittedName>
</protein>
<evidence type="ECO:0000313" key="1">
    <source>
        <dbReference type="EMBL" id="KAI0041649.1"/>
    </source>
</evidence>
<sequence>MNQTKQTFGAAVRIQIGPQVSLELPAPPCAGSTTETPRPPAAAVRKFRAAAVPLELGSSACDSRAPRRMRMRWECSAARARRSDRARSRHGPRHGTSARSESRVHVCAAVPASLLPCLRAEGLTRRARHPPRLGVASDRRSTSPASVHCALHSPGVATGGRAPPVVARAWDPLHFQALAACACGSGSAVSCDDREQSPSGAPWRQCCPFVGRWSRANVASTASTAAYLSAKSVA</sequence>
<comment type="caution">
    <text evidence="1">The sequence shown here is derived from an EMBL/GenBank/DDBJ whole genome shotgun (WGS) entry which is preliminary data.</text>
</comment>
<reference evidence="1" key="2">
    <citation type="journal article" date="2022" name="New Phytol.">
        <title>Evolutionary transition to the ectomycorrhizal habit in the genomes of a hyperdiverse lineage of mushroom-forming fungi.</title>
        <authorList>
            <person name="Looney B."/>
            <person name="Miyauchi S."/>
            <person name="Morin E."/>
            <person name="Drula E."/>
            <person name="Courty P.E."/>
            <person name="Kohler A."/>
            <person name="Kuo A."/>
            <person name="LaButti K."/>
            <person name="Pangilinan J."/>
            <person name="Lipzen A."/>
            <person name="Riley R."/>
            <person name="Andreopoulos W."/>
            <person name="He G."/>
            <person name="Johnson J."/>
            <person name="Nolan M."/>
            <person name="Tritt A."/>
            <person name="Barry K.W."/>
            <person name="Grigoriev I.V."/>
            <person name="Nagy L.G."/>
            <person name="Hibbett D."/>
            <person name="Henrissat B."/>
            <person name="Matheny P.B."/>
            <person name="Labbe J."/>
            <person name="Martin F.M."/>
        </authorList>
    </citation>
    <scope>NUCLEOTIDE SEQUENCE</scope>
    <source>
        <strain evidence="1">FP105234-sp</strain>
    </source>
</reference>
<reference evidence="1" key="1">
    <citation type="submission" date="2021-02" db="EMBL/GenBank/DDBJ databases">
        <authorList>
            <consortium name="DOE Joint Genome Institute"/>
            <person name="Ahrendt S."/>
            <person name="Looney B.P."/>
            <person name="Miyauchi S."/>
            <person name="Morin E."/>
            <person name="Drula E."/>
            <person name="Courty P.E."/>
            <person name="Chicoki N."/>
            <person name="Fauchery L."/>
            <person name="Kohler A."/>
            <person name="Kuo A."/>
            <person name="Labutti K."/>
            <person name="Pangilinan J."/>
            <person name="Lipzen A."/>
            <person name="Riley R."/>
            <person name="Andreopoulos W."/>
            <person name="He G."/>
            <person name="Johnson J."/>
            <person name="Barry K.W."/>
            <person name="Grigoriev I.V."/>
            <person name="Nagy L."/>
            <person name="Hibbett D."/>
            <person name="Henrissat B."/>
            <person name="Matheny P.B."/>
            <person name="Labbe J."/>
            <person name="Martin F."/>
        </authorList>
    </citation>
    <scope>NUCLEOTIDE SEQUENCE</scope>
    <source>
        <strain evidence="1">FP105234-sp</strain>
    </source>
</reference>
<keyword evidence="2" id="KW-1185">Reference proteome</keyword>
<name>A0ACB8RBU7_9AGAM</name>
<organism evidence="1 2">
    <name type="scientific">Auriscalpium vulgare</name>
    <dbReference type="NCBI Taxonomy" id="40419"/>
    <lineage>
        <taxon>Eukaryota</taxon>
        <taxon>Fungi</taxon>
        <taxon>Dikarya</taxon>
        <taxon>Basidiomycota</taxon>
        <taxon>Agaricomycotina</taxon>
        <taxon>Agaricomycetes</taxon>
        <taxon>Russulales</taxon>
        <taxon>Auriscalpiaceae</taxon>
        <taxon>Auriscalpium</taxon>
    </lineage>
</organism>
<evidence type="ECO:0000313" key="2">
    <source>
        <dbReference type="Proteomes" id="UP000814033"/>
    </source>
</evidence>
<accession>A0ACB8RBU7</accession>